<evidence type="ECO:0000313" key="2">
    <source>
        <dbReference type="Proteomes" id="UP000373149"/>
    </source>
</evidence>
<dbReference type="Proteomes" id="UP000373149">
    <property type="component" value="Unassembled WGS sequence"/>
</dbReference>
<accession>A0A5N8X106</accession>
<proteinExistence type="predicted"/>
<gene>
    <name evidence="1" type="ORF">FPZ41_32235</name>
</gene>
<comment type="caution">
    <text evidence="1">The sequence shown here is derived from an EMBL/GenBank/DDBJ whole genome shotgun (WGS) entry which is preliminary data.</text>
</comment>
<dbReference type="EMBL" id="VMNX01000164">
    <property type="protein sequence ID" value="MPY52982.1"/>
    <property type="molecule type" value="Genomic_DNA"/>
</dbReference>
<reference evidence="1 2" key="1">
    <citation type="submission" date="2019-09" db="EMBL/GenBank/DDBJ databases">
        <authorList>
            <person name="Duangmal K."/>
            <person name="Teo W.F.A."/>
            <person name="Lipun K."/>
        </authorList>
    </citation>
    <scope>NUCLEOTIDE SEQUENCE [LARGE SCALE GENOMIC DNA]</scope>
    <source>
        <strain evidence="1 2">K1PN6</strain>
    </source>
</reference>
<organism evidence="1 2">
    <name type="scientific">Streptomyces acidicola</name>
    <dbReference type="NCBI Taxonomy" id="2596892"/>
    <lineage>
        <taxon>Bacteria</taxon>
        <taxon>Bacillati</taxon>
        <taxon>Actinomycetota</taxon>
        <taxon>Actinomycetes</taxon>
        <taxon>Kitasatosporales</taxon>
        <taxon>Streptomycetaceae</taxon>
        <taxon>Streptomyces</taxon>
    </lineage>
</organism>
<evidence type="ECO:0000313" key="1">
    <source>
        <dbReference type="EMBL" id="MPY52982.1"/>
    </source>
</evidence>
<name>A0A5N8X106_9ACTN</name>
<dbReference type="AlphaFoldDB" id="A0A5N8X106"/>
<protein>
    <submittedName>
        <fullName evidence="1">Uncharacterized protein</fullName>
    </submittedName>
</protein>
<sequence>MRNRTLDLRQLWGYGWCITLAPRSPQSALRTMGVQEIEPLPADLASAFAGRDPRNGPPVLLAAAPVDDVWSIIAECEASTGWVGMHSDVLSSLASPGRLACTAFSDPNQLQVKFCEDASQPCGIEPRTNRRWGPYSQRAIESLRLVGFPDGYATEEEPVPEPDREAVGALLVMRAITGIQLRHEHLTGRWIGGLSSKTAP</sequence>
<dbReference type="RefSeq" id="WP_152867157.1">
    <property type="nucleotide sequence ID" value="NZ_VMNX01000164.1"/>
</dbReference>
<keyword evidence="2" id="KW-1185">Reference proteome</keyword>